<accession>A0A2H3JJK3</accession>
<evidence type="ECO:0000313" key="3">
    <source>
        <dbReference type="Proteomes" id="UP000218811"/>
    </source>
</evidence>
<evidence type="ECO:0000256" key="1">
    <source>
        <dbReference type="SAM" id="MobiDB-lite"/>
    </source>
</evidence>
<reference evidence="2 3" key="1">
    <citation type="journal article" date="2012" name="Science">
        <title>The Paleozoic origin of enzymatic lignin decomposition reconstructed from 31 fungal genomes.</title>
        <authorList>
            <person name="Floudas D."/>
            <person name="Binder M."/>
            <person name="Riley R."/>
            <person name="Barry K."/>
            <person name="Blanchette R.A."/>
            <person name="Henrissat B."/>
            <person name="Martinez A.T."/>
            <person name="Otillar R."/>
            <person name="Spatafora J.W."/>
            <person name="Yadav J.S."/>
            <person name="Aerts A."/>
            <person name="Benoit I."/>
            <person name="Boyd A."/>
            <person name="Carlson A."/>
            <person name="Copeland A."/>
            <person name="Coutinho P.M."/>
            <person name="de Vries R.P."/>
            <person name="Ferreira P."/>
            <person name="Findley K."/>
            <person name="Foster B."/>
            <person name="Gaskell J."/>
            <person name="Glotzer D."/>
            <person name="Gorecki P."/>
            <person name="Heitman J."/>
            <person name="Hesse C."/>
            <person name="Hori C."/>
            <person name="Igarashi K."/>
            <person name="Jurgens J.A."/>
            <person name="Kallen N."/>
            <person name="Kersten P."/>
            <person name="Kohler A."/>
            <person name="Kuees U."/>
            <person name="Kumar T.K.A."/>
            <person name="Kuo A."/>
            <person name="LaButti K."/>
            <person name="Larrondo L.F."/>
            <person name="Lindquist E."/>
            <person name="Ling A."/>
            <person name="Lombard V."/>
            <person name="Lucas S."/>
            <person name="Lundell T."/>
            <person name="Martin R."/>
            <person name="McLaughlin D.J."/>
            <person name="Morgenstern I."/>
            <person name="Morin E."/>
            <person name="Murat C."/>
            <person name="Nagy L.G."/>
            <person name="Nolan M."/>
            <person name="Ohm R.A."/>
            <person name="Patyshakuliyeva A."/>
            <person name="Rokas A."/>
            <person name="Ruiz-Duenas F.J."/>
            <person name="Sabat G."/>
            <person name="Salamov A."/>
            <person name="Samejima M."/>
            <person name="Schmutz J."/>
            <person name="Slot J.C."/>
            <person name="St John F."/>
            <person name="Stenlid J."/>
            <person name="Sun H."/>
            <person name="Sun S."/>
            <person name="Syed K."/>
            <person name="Tsang A."/>
            <person name="Wiebenga A."/>
            <person name="Young D."/>
            <person name="Pisabarro A."/>
            <person name="Eastwood D.C."/>
            <person name="Martin F."/>
            <person name="Cullen D."/>
            <person name="Grigoriev I.V."/>
            <person name="Hibbett D.S."/>
        </authorList>
    </citation>
    <scope>NUCLEOTIDE SEQUENCE [LARGE SCALE GENOMIC DNA]</scope>
    <source>
        <strain evidence="2 3">MD-104</strain>
    </source>
</reference>
<protein>
    <submittedName>
        <fullName evidence="2">Uncharacterized protein</fullName>
    </submittedName>
</protein>
<evidence type="ECO:0000313" key="2">
    <source>
        <dbReference type="EMBL" id="PCH42366.1"/>
    </source>
</evidence>
<gene>
    <name evidence="2" type="ORF">WOLCODRAFT_163731</name>
</gene>
<name>A0A2H3JJK3_WOLCO</name>
<sequence length="109" mass="11529">MKRLSHRCRCALRSSSKVRGTGKKHASAPQESDGQFATAAALARAQGAEGAKTRFLGNADDDLAMTAVSGLPCPTASNGHRSALSANGPREPELEKLQDRWRPHAIPPA</sequence>
<proteinExistence type="predicted"/>
<feature type="compositionally biased region" description="Basic and acidic residues" evidence="1">
    <location>
        <begin position="90"/>
        <end position="102"/>
    </location>
</feature>
<feature type="region of interest" description="Disordered" evidence="1">
    <location>
        <begin position="14"/>
        <end position="35"/>
    </location>
</feature>
<keyword evidence="3" id="KW-1185">Reference proteome</keyword>
<dbReference type="AlphaFoldDB" id="A0A2H3JJK3"/>
<feature type="region of interest" description="Disordered" evidence="1">
    <location>
        <begin position="74"/>
        <end position="109"/>
    </location>
</feature>
<dbReference type="EMBL" id="KB468124">
    <property type="protein sequence ID" value="PCH42366.1"/>
    <property type="molecule type" value="Genomic_DNA"/>
</dbReference>
<dbReference type="Proteomes" id="UP000218811">
    <property type="component" value="Unassembled WGS sequence"/>
</dbReference>
<organism evidence="2 3">
    <name type="scientific">Wolfiporia cocos (strain MD-104)</name>
    <name type="common">Brown rot fungus</name>
    <dbReference type="NCBI Taxonomy" id="742152"/>
    <lineage>
        <taxon>Eukaryota</taxon>
        <taxon>Fungi</taxon>
        <taxon>Dikarya</taxon>
        <taxon>Basidiomycota</taxon>
        <taxon>Agaricomycotina</taxon>
        <taxon>Agaricomycetes</taxon>
        <taxon>Polyporales</taxon>
        <taxon>Phaeolaceae</taxon>
        <taxon>Wolfiporia</taxon>
    </lineage>
</organism>